<feature type="domain" description="Methyltransferase type 11" evidence="4">
    <location>
        <begin position="51"/>
        <end position="139"/>
    </location>
</feature>
<reference evidence="5" key="1">
    <citation type="submission" date="2021-04" db="EMBL/GenBank/DDBJ databases">
        <title>Phylogenetic analysis of Acidobacteriaceae.</title>
        <authorList>
            <person name="Qiu L."/>
            <person name="Zhang Q."/>
        </authorList>
    </citation>
    <scope>NUCLEOTIDE SEQUENCE</scope>
    <source>
        <strain evidence="5">DSM 25168</strain>
    </source>
</reference>
<evidence type="ECO:0000313" key="5">
    <source>
        <dbReference type="EMBL" id="UWZ85540.1"/>
    </source>
</evidence>
<dbReference type="InterPro" id="IPR013216">
    <property type="entry name" value="Methyltransf_11"/>
</dbReference>
<dbReference type="PANTHER" id="PTHR44942:SF4">
    <property type="entry name" value="METHYLTRANSFERASE TYPE 11 DOMAIN-CONTAINING PROTEIN"/>
    <property type="match status" value="1"/>
</dbReference>
<dbReference type="InterPro" id="IPR029063">
    <property type="entry name" value="SAM-dependent_MTases_sf"/>
</dbReference>
<sequence length="266" mass="29833">MEEGLKQRQFGRQAFGLDPAGYDTARPAYPAWVFDFLCEHCGLAPQTATFEIGAGTGTATRQLLKLGASPLIAIEPDIRLATFLRRTNPDAGLSIVNMPFEDAPLPECSFDLGLSATAFHWLDEDLSLAKVARLLRPTAWWAMLWNVFGDHDYPDPFHEATKSLLGPPLGPSGGTNGMPFALDVEARLTAMKRIDAFDSIEHRTSKWTLDLDTEQTLELYATYSNINIRPDRNEVLDHLRRIVVDEFQGRVTRHMITSLYVARRSR</sequence>
<dbReference type="GO" id="GO:0032259">
    <property type="term" value="P:methylation"/>
    <property type="evidence" value="ECO:0007669"/>
    <property type="project" value="UniProtKB-KW"/>
</dbReference>
<dbReference type="Pfam" id="PF08241">
    <property type="entry name" value="Methyltransf_11"/>
    <property type="match status" value="1"/>
</dbReference>
<dbReference type="InterPro" id="IPR051052">
    <property type="entry name" value="Diverse_substrate_MTase"/>
</dbReference>
<keyword evidence="6" id="KW-1185">Reference proteome</keyword>
<dbReference type="GO" id="GO:0008757">
    <property type="term" value="F:S-adenosylmethionine-dependent methyltransferase activity"/>
    <property type="evidence" value="ECO:0007669"/>
    <property type="project" value="InterPro"/>
</dbReference>
<proteinExistence type="inferred from homology"/>
<keyword evidence="2 5" id="KW-0489">Methyltransferase</keyword>
<keyword evidence="3" id="KW-0808">Transferase</keyword>
<name>A0A9J7BRM5_9BACT</name>
<dbReference type="KEGG" id="orp:MOP44_06260"/>
<evidence type="ECO:0000259" key="4">
    <source>
        <dbReference type="Pfam" id="PF08241"/>
    </source>
</evidence>
<protein>
    <submittedName>
        <fullName evidence="5">Class I SAM-dependent methyltransferase</fullName>
    </submittedName>
</protein>
<organism evidence="5 6">
    <name type="scientific">Occallatibacter riparius</name>
    <dbReference type="NCBI Taxonomy" id="1002689"/>
    <lineage>
        <taxon>Bacteria</taxon>
        <taxon>Pseudomonadati</taxon>
        <taxon>Acidobacteriota</taxon>
        <taxon>Terriglobia</taxon>
        <taxon>Terriglobales</taxon>
        <taxon>Acidobacteriaceae</taxon>
        <taxon>Occallatibacter</taxon>
    </lineage>
</organism>
<dbReference type="Proteomes" id="UP001059380">
    <property type="component" value="Chromosome"/>
</dbReference>
<dbReference type="CDD" id="cd02440">
    <property type="entry name" value="AdoMet_MTases"/>
    <property type="match status" value="1"/>
</dbReference>
<gene>
    <name evidence="5" type="ORF">MOP44_06260</name>
</gene>
<dbReference type="EMBL" id="CP093313">
    <property type="protein sequence ID" value="UWZ85540.1"/>
    <property type="molecule type" value="Genomic_DNA"/>
</dbReference>
<comment type="similarity">
    <text evidence="1">Belongs to the methyltransferase superfamily.</text>
</comment>
<evidence type="ECO:0000313" key="6">
    <source>
        <dbReference type="Proteomes" id="UP001059380"/>
    </source>
</evidence>
<evidence type="ECO:0000256" key="1">
    <source>
        <dbReference type="ARBA" id="ARBA00008361"/>
    </source>
</evidence>
<dbReference type="SUPFAM" id="SSF53335">
    <property type="entry name" value="S-adenosyl-L-methionine-dependent methyltransferases"/>
    <property type="match status" value="1"/>
</dbReference>
<dbReference type="RefSeq" id="WP_260795098.1">
    <property type="nucleotide sequence ID" value="NZ_CP093313.1"/>
</dbReference>
<evidence type="ECO:0000256" key="2">
    <source>
        <dbReference type="ARBA" id="ARBA00022603"/>
    </source>
</evidence>
<dbReference type="Gene3D" id="3.40.50.150">
    <property type="entry name" value="Vaccinia Virus protein VP39"/>
    <property type="match status" value="1"/>
</dbReference>
<accession>A0A9J7BRM5</accession>
<dbReference type="PANTHER" id="PTHR44942">
    <property type="entry name" value="METHYLTRANSF_11 DOMAIN-CONTAINING PROTEIN"/>
    <property type="match status" value="1"/>
</dbReference>
<evidence type="ECO:0000256" key="3">
    <source>
        <dbReference type="ARBA" id="ARBA00022679"/>
    </source>
</evidence>
<dbReference type="AlphaFoldDB" id="A0A9J7BRM5"/>